<evidence type="ECO:0000256" key="4">
    <source>
        <dbReference type="SAM" id="SignalP"/>
    </source>
</evidence>
<gene>
    <name evidence="6" type="ORF">SAMN05192540_3476</name>
</gene>
<keyword evidence="3" id="KW-0482">Metalloprotease</keyword>
<dbReference type="AlphaFoldDB" id="A0A1H4TIR9"/>
<dbReference type="CDD" id="cd00063">
    <property type="entry name" value="FN3"/>
    <property type="match status" value="1"/>
</dbReference>
<dbReference type="Proteomes" id="UP000183038">
    <property type="component" value="Unassembled WGS sequence"/>
</dbReference>
<dbReference type="Pfam" id="PF04389">
    <property type="entry name" value="Peptidase_M28"/>
    <property type="match status" value="1"/>
</dbReference>
<keyword evidence="3" id="KW-0378">Hydrolase</keyword>
<evidence type="ECO:0000256" key="1">
    <source>
        <dbReference type="ARBA" id="ARBA00004613"/>
    </source>
</evidence>
<reference evidence="6 7" key="1">
    <citation type="submission" date="2016-10" db="EMBL/GenBank/DDBJ databases">
        <authorList>
            <person name="de Groot N.N."/>
        </authorList>
    </citation>
    <scope>NUCLEOTIDE SEQUENCE [LARGE SCALE GENOMIC DNA]</scope>
    <source>
        <strain evidence="6 7">MAR_2009_71</strain>
    </source>
</reference>
<dbReference type="InterPro" id="IPR013783">
    <property type="entry name" value="Ig-like_fold"/>
</dbReference>
<protein>
    <submittedName>
        <fullName evidence="6">Peptidase family M28</fullName>
    </submittedName>
</protein>
<feature type="signal peptide" evidence="4">
    <location>
        <begin position="1"/>
        <end position="20"/>
    </location>
</feature>
<dbReference type="GO" id="GO:0006508">
    <property type="term" value="P:proteolysis"/>
    <property type="evidence" value="ECO:0007669"/>
    <property type="project" value="InterPro"/>
</dbReference>
<dbReference type="RefSeq" id="WP_074674241.1">
    <property type="nucleotide sequence ID" value="NZ_FNTB01000001.1"/>
</dbReference>
<dbReference type="EMBL" id="FNTB01000001">
    <property type="protein sequence ID" value="SEC56021.1"/>
    <property type="molecule type" value="Genomic_DNA"/>
</dbReference>
<evidence type="ECO:0000313" key="6">
    <source>
        <dbReference type="EMBL" id="SEC56021.1"/>
    </source>
</evidence>
<dbReference type="GO" id="GO:0008235">
    <property type="term" value="F:metalloexopeptidase activity"/>
    <property type="evidence" value="ECO:0007669"/>
    <property type="project" value="InterPro"/>
</dbReference>
<dbReference type="Gene3D" id="3.40.630.10">
    <property type="entry name" value="Zn peptidases"/>
    <property type="match status" value="1"/>
</dbReference>
<dbReference type="Gene3D" id="2.60.40.10">
    <property type="entry name" value="Immunoglobulins"/>
    <property type="match status" value="1"/>
</dbReference>
<dbReference type="SUPFAM" id="SSF53187">
    <property type="entry name" value="Zn-dependent exopeptidases"/>
    <property type="match status" value="1"/>
</dbReference>
<feature type="chain" id="PRO_5010172682" evidence="4">
    <location>
        <begin position="21"/>
        <end position="443"/>
    </location>
</feature>
<dbReference type="SUPFAM" id="SSF49265">
    <property type="entry name" value="Fibronectin type III"/>
    <property type="match status" value="1"/>
</dbReference>
<sequence length="443" mass="49308">MKKFLLLALFISAIHLSAQTDQRIYDIIDAVSAERIENDVTKLANFGTRHTLSDTVSNTRGIGAARRWIKSEFEKTSAACNSCLTVFFQKDLVKKGANNRIVKDVEVVNVLAIQKGTKYPNRYIIMSGDIDSRVSDPTNYTDDSPGANDNASGMAGTLEAARVLSKYTFENSIIYMGLSGEEQGLFGGGGIAQYAKDQGWEVIGIFNNDMIGNIMGVDGTISNVDFRIFSEPVPPTETEEQRKARRFYGGEVDGVSRQLARYVHKNVKQYMPEMNPMMIYRLDRFGRGGHHRPFNDAGFPGIRIMEAHENYTQQHQDIRVEDGIAYGDVLEHVNFEYAAKLTAVNAINLASIAWAPPAPKTVKIGGIVEPAAKFQWSKVDGAKGYKIYWRDTTSPTWDYSRYVGDVTEFVLDGIVIDNYFFGVSAVSEDGFESPVVFPNGVFR</sequence>
<keyword evidence="3" id="KW-0645">Protease</keyword>
<name>A0A1H4TIR9_9FLAO</name>
<evidence type="ECO:0000259" key="5">
    <source>
        <dbReference type="Pfam" id="PF04389"/>
    </source>
</evidence>
<dbReference type="InterPro" id="IPR045175">
    <property type="entry name" value="M28_fam"/>
</dbReference>
<proteinExistence type="predicted"/>
<organism evidence="6 7">
    <name type="scientific">Maribacter dokdonensis</name>
    <dbReference type="NCBI Taxonomy" id="320912"/>
    <lineage>
        <taxon>Bacteria</taxon>
        <taxon>Pseudomonadati</taxon>
        <taxon>Bacteroidota</taxon>
        <taxon>Flavobacteriia</taxon>
        <taxon>Flavobacteriales</taxon>
        <taxon>Flavobacteriaceae</taxon>
        <taxon>Maribacter</taxon>
    </lineage>
</organism>
<dbReference type="OrthoDB" id="9787436at2"/>
<evidence type="ECO:0000256" key="2">
    <source>
        <dbReference type="ARBA" id="ARBA00022525"/>
    </source>
</evidence>
<keyword evidence="2" id="KW-0964">Secreted</keyword>
<accession>A0A1H4TIR9</accession>
<feature type="domain" description="Peptidase M28" evidence="5">
    <location>
        <begin position="109"/>
        <end position="313"/>
    </location>
</feature>
<dbReference type="InterPro" id="IPR036116">
    <property type="entry name" value="FN3_sf"/>
</dbReference>
<dbReference type="InterPro" id="IPR003961">
    <property type="entry name" value="FN3_dom"/>
</dbReference>
<dbReference type="PANTHER" id="PTHR12147:SF26">
    <property type="entry name" value="PEPTIDASE M28 DOMAIN-CONTAINING PROTEIN"/>
    <property type="match status" value="1"/>
</dbReference>
<keyword evidence="4" id="KW-0732">Signal</keyword>
<evidence type="ECO:0000313" key="7">
    <source>
        <dbReference type="Proteomes" id="UP000183038"/>
    </source>
</evidence>
<dbReference type="PANTHER" id="PTHR12147">
    <property type="entry name" value="METALLOPEPTIDASE M28 FAMILY MEMBER"/>
    <property type="match status" value="1"/>
</dbReference>
<comment type="subcellular location">
    <subcellularLocation>
        <location evidence="1">Secreted</location>
    </subcellularLocation>
</comment>
<dbReference type="GO" id="GO:0005576">
    <property type="term" value="C:extracellular region"/>
    <property type="evidence" value="ECO:0007669"/>
    <property type="project" value="UniProtKB-SubCell"/>
</dbReference>
<dbReference type="InterPro" id="IPR007484">
    <property type="entry name" value="Peptidase_M28"/>
</dbReference>
<evidence type="ECO:0000256" key="3">
    <source>
        <dbReference type="ARBA" id="ARBA00023049"/>
    </source>
</evidence>